<evidence type="ECO:0000313" key="2">
    <source>
        <dbReference type="Proteomes" id="UP000321258"/>
    </source>
</evidence>
<dbReference type="OrthoDB" id="8146150at2"/>
<reference evidence="1 2" key="1">
    <citation type="submission" date="2019-07" db="EMBL/GenBank/DDBJ databases">
        <title>Whole genome shotgun sequence of Methylobacterium haplocladii NBRC 107714.</title>
        <authorList>
            <person name="Hosoyama A."/>
            <person name="Uohara A."/>
            <person name="Ohji S."/>
            <person name="Ichikawa N."/>
        </authorList>
    </citation>
    <scope>NUCLEOTIDE SEQUENCE [LARGE SCALE GENOMIC DNA]</scope>
    <source>
        <strain evidence="1 2">NBRC 107714</strain>
    </source>
</reference>
<dbReference type="AlphaFoldDB" id="A0A512IP26"/>
<evidence type="ECO:0008006" key="3">
    <source>
        <dbReference type="Google" id="ProtNLM"/>
    </source>
</evidence>
<keyword evidence="2" id="KW-1185">Reference proteome</keyword>
<proteinExistence type="predicted"/>
<dbReference type="Proteomes" id="UP000321258">
    <property type="component" value="Unassembled WGS sequence"/>
</dbReference>
<comment type="caution">
    <text evidence="1">The sequence shown here is derived from an EMBL/GenBank/DDBJ whole genome shotgun (WGS) entry which is preliminary data.</text>
</comment>
<gene>
    <name evidence="1" type="ORF">MHA02_18540</name>
</gene>
<dbReference type="RefSeq" id="WP_147078361.1">
    <property type="nucleotide sequence ID" value="NZ_BJZT01000018.1"/>
</dbReference>
<evidence type="ECO:0000313" key="1">
    <source>
        <dbReference type="EMBL" id="GEO99466.1"/>
    </source>
</evidence>
<dbReference type="EMBL" id="BJZT01000018">
    <property type="protein sequence ID" value="GEO99466.1"/>
    <property type="molecule type" value="Genomic_DNA"/>
</dbReference>
<name>A0A512IP26_9HYPH</name>
<organism evidence="1 2">
    <name type="scientific">Methylobacterium haplocladii</name>
    <dbReference type="NCBI Taxonomy" id="1176176"/>
    <lineage>
        <taxon>Bacteria</taxon>
        <taxon>Pseudomonadati</taxon>
        <taxon>Pseudomonadota</taxon>
        <taxon>Alphaproteobacteria</taxon>
        <taxon>Hyphomicrobiales</taxon>
        <taxon>Methylobacteriaceae</taxon>
        <taxon>Methylobacterium</taxon>
    </lineage>
</organism>
<protein>
    <recommendedName>
        <fullName evidence="3">DUF4304 domain-containing protein</fullName>
    </recommendedName>
</protein>
<accession>A0A512IP26</accession>
<sequence>MTTQRQAERIFQILTQRHPGFKTTGMRSLYKLPVQHLAGRVFVERTGLGDDFRLMWTVSALFLPQINIGRSIGTYREELYRSDCPSQRSSPRSKPMMFSERLELIEAGVPLPTWRWSDPTTIADAVAMIETHALPKLLVYSTPEGYVRLPHRANWIFYEPREDRMLAYIAAGDLDAARTIWLEQEPLYRGKAYHPGSLPYRWHMQLSAVAEPLLDGDRRALARILHGWEAANVRGTSIEPYWEPTPFPLEAGLD</sequence>